<dbReference type="InterPro" id="IPR054722">
    <property type="entry name" value="PolX-like_BBD"/>
</dbReference>
<dbReference type="GO" id="GO:0015074">
    <property type="term" value="P:DNA integration"/>
    <property type="evidence" value="ECO:0007669"/>
    <property type="project" value="InterPro"/>
</dbReference>
<feature type="domain" description="Integrase catalytic" evidence="4">
    <location>
        <begin position="452"/>
        <end position="628"/>
    </location>
</feature>
<organism evidence="5 6">
    <name type="scientific">Cicer arietinum</name>
    <name type="common">Chickpea</name>
    <name type="synonym">Garbanzo</name>
    <dbReference type="NCBI Taxonomy" id="3827"/>
    <lineage>
        <taxon>Eukaryota</taxon>
        <taxon>Viridiplantae</taxon>
        <taxon>Streptophyta</taxon>
        <taxon>Embryophyta</taxon>
        <taxon>Tracheophyta</taxon>
        <taxon>Spermatophyta</taxon>
        <taxon>Magnoliopsida</taxon>
        <taxon>eudicotyledons</taxon>
        <taxon>Gunneridae</taxon>
        <taxon>Pentapetalae</taxon>
        <taxon>rosids</taxon>
        <taxon>fabids</taxon>
        <taxon>Fabales</taxon>
        <taxon>Fabaceae</taxon>
        <taxon>Papilionoideae</taxon>
        <taxon>50 kb inversion clade</taxon>
        <taxon>NPAAA clade</taxon>
        <taxon>Hologalegina</taxon>
        <taxon>IRL clade</taxon>
        <taxon>Cicereae</taxon>
        <taxon>Cicer</taxon>
    </lineage>
</organism>
<evidence type="ECO:0000256" key="1">
    <source>
        <dbReference type="ARBA" id="ARBA00022670"/>
    </source>
</evidence>
<proteinExistence type="predicted"/>
<evidence type="ECO:0000259" key="4">
    <source>
        <dbReference type="PROSITE" id="PS50994"/>
    </source>
</evidence>
<keyword evidence="1" id="KW-0378">Hydrolase</keyword>
<keyword evidence="2" id="KW-0175">Coiled coil</keyword>
<dbReference type="Pfam" id="PF22936">
    <property type="entry name" value="Pol_BBD"/>
    <property type="match status" value="1"/>
</dbReference>
<dbReference type="Pfam" id="PF25597">
    <property type="entry name" value="SH3_retrovirus"/>
    <property type="match status" value="1"/>
</dbReference>
<dbReference type="GO" id="GO:0003676">
    <property type="term" value="F:nucleic acid binding"/>
    <property type="evidence" value="ECO:0007669"/>
    <property type="project" value="InterPro"/>
</dbReference>
<dbReference type="InterPro" id="IPR012337">
    <property type="entry name" value="RNaseH-like_sf"/>
</dbReference>
<dbReference type="PaxDb" id="3827-XP_004513812.1"/>
<feature type="coiled-coil region" evidence="2">
    <location>
        <begin position="728"/>
        <end position="755"/>
    </location>
</feature>
<keyword evidence="1" id="KW-0645">Protease</keyword>
<feature type="compositionally biased region" description="Polar residues" evidence="3">
    <location>
        <begin position="1"/>
        <end position="10"/>
    </location>
</feature>
<gene>
    <name evidence="6" type="primary">LOC101489272</name>
</gene>
<dbReference type="InterPro" id="IPR039537">
    <property type="entry name" value="Retrotran_Ty1/copia-like"/>
</dbReference>
<reference evidence="6" key="1">
    <citation type="submission" date="2025-08" db="UniProtKB">
        <authorList>
            <consortium name="RefSeq"/>
        </authorList>
    </citation>
    <scope>IDENTIFICATION</scope>
    <source>
        <tissue evidence="6">Etiolated seedlings</tissue>
    </source>
</reference>
<dbReference type="Pfam" id="PF14244">
    <property type="entry name" value="Retrotran_gag_3"/>
    <property type="match status" value="1"/>
</dbReference>
<dbReference type="PANTHER" id="PTHR42648:SF28">
    <property type="entry name" value="TRANSPOSON-ENCODED PROTEIN WITH RIBONUCLEASE H-LIKE AND RETROVIRUS ZINC FINGER-LIKE DOMAINS"/>
    <property type="match status" value="1"/>
</dbReference>
<evidence type="ECO:0000256" key="2">
    <source>
        <dbReference type="SAM" id="Coils"/>
    </source>
</evidence>
<dbReference type="InterPro" id="IPR001584">
    <property type="entry name" value="Integrase_cat-core"/>
</dbReference>
<name>A0A1S2Z2F8_CICAR</name>
<dbReference type="AlphaFoldDB" id="A0A1S2Z2F8"/>
<dbReference type="InterPro" id="IPR029472">
    <property type="entry name" value="Copia-like_N"/>
</dbReference>
<sequence length="758" mass="86634">MAEESSSVINPNPKMEAGTSTVTNLTENTTIPITGYKLNGQNYTQWARSIRIFLQGKGKEDYISGDAKELEKKDPDYPKWKLENSLVMTWLLNSMTTEAGETFMYYSTAAEIWSVARETYSNTDNTSAIFEIKSLLHELRQGDTTVTDYYNTLTRYWKQLDIYEDIVWTCPEDSKQYKIMVEKDRIYQFLLGLTKHLDDVRGRILGTKPLPNIREVFSEMKREESRRKVMLGSTYQSSINEGSALAVKGSYKKSRGWCDHCKKSGHNKETCWVIHGKPADWKPSWNRDIRVHAATSEGGKVLATPTLEPSPFSKEQMEMLQKLLQQSLQNTSTHSAAALAQKGNSSCVYFVDKGTSNHLGTGTFASMLPHQKGAKCWQPQHLNQVHSARNKWRCCKNCYNNPFKNTSTHSAAALAQKGNSSCVYFVDKGTSNSWIVDSGASYHMTGDITLFDEYSPCNDNSMVRIADGTKTKVVGKGSLIISKDITLNSVLYVPKLNCNLLSISKLTQDLNCFTKFLPHLCEFQDLDSGRKVLRTDNGREYYHHSLKSHLLKHGIIHQTSCVNAPQQNGITERKNRHLMEVTRSLMLSTNVPNHFWDEAVLSASYLINRMPSKALKFKTPCQTLLSIYPHIKILSSIPPKVFGCTAFVHDNQPNKGKLEPKSLKCIFLGYPPNKKGHRCYYPISKKFYHSMDVTFFKNQPYYPKVGFQGEREQNIVEFQPWEMEQHLHHEMEHNLQHLQHEMEQNLQQQQNLQHLLET</sequence>
<dbReference type="GO" id="GO:0006508">
    <property type="term" value="P:proteolysis"/>
    <property type="evidence" value="ECO:0007669"/>
    <property type="project" value="UniProtKB-KW"/>
</dbReference>
<dbReference type="InterPro" id="IPR057670">
    <property type="entry name" value="SH3_retrovirus"/>
</dbReference>
<dbReference type="Proteomes" id="UP000087171">
    <property type="component" value="Unplaced"/>
</dbReference>
<evidence type="ECO:0000313" key="6">
    <source>
        <dbReference type="RefSeq" id="XP_004513812.1"/>
    </source>
</evidence>
<dbReference type="RefSeq" id="XP_004513812.1">
    <property type="nucleotide sequence ID" value="XM_004513755.1"/>
</dbReference>
<accession>A0A1S2Z2F8</accession>
<evidence type="ECO:0000313" key="5">
    <source>
        <dbReference type="Proteomes" id="UP000087171"/>
    </source>
</evidence>
<dbReference type="OrthoDB" id="1746033at2759"/>
<dbReference type="PANTHER" id="PTHR42648">
    <property type="entry name" value="TRANSPOSASE, PUTATIVE-RELATED"/>
    <property type="match status" value="1"/>
</dbReference>
<feature type="region of interest" description="Disordered" evidence="3">
    <location>
        <begin position="1"/>
        <end position="21"/>
    </location>
</feature>
<dbReference type="InterPro" id="IPR036397">
    <property type="entry name" value="RNaseH_sf"/>
</dbReference>
<dbReference type="PROSITE" id="PS50994">
    <property type="entry name" value="INTEGRASE"/>
    <property type="match status" value="1"/>
</dbReference>
<dbReference type="SUPFAM" id="SSF53098">
    <property type="entry name" value="Ribonuclease H-like"/>
    <property type="match status" value="1"/>
</dbReference>
<dbReference type="eggNOG" id="KOG0017">
    <property type="taxonomic scope" value="Eukaryota"/>
</dbReference>
<evidence type="ECO:0000256" key="3">
    <source>
        <dbReference type="SAM" id="MobiDB-lite"/>
    </source>
</evidence>
<dbReference type="GO" id="GO:0008233">
    <property type="term" value="F:peptidase activity"/>
    <property type="evidence" value="ECO:0007669"/>
    <property type="project" value="UniProtKB-KW"/>
</dbReference>
<keyword evidence="5" id="KW-1185">Reference proteome</keyword>
<protein>
    <submittedName>
        <fullName evidence="6">Uncharacterized protein LOC101489272</fullName>
    </submittedName>
</protein>
<dbReference type="Gene3D" id="3.30.420.10">
    <property type="entry name" value="Ribonuclease H-like superfamily/Ribonuclease H"/>
    <property type="match status" value="1"/>
</dbReference>